<sequence>MACRLLGLSLVILQSMWFKIVHSLVLLCYLNILAYQPETGFTIRHDDSLLNGESLLEIVLDDVLALPIDKDAADVEILYDEYRAHEHQALSLSLFVLVLAVLFSFKQLASYIKHPVYDNKKRRIVPGYYTHLYRLQPF</sequence>
<organism evidence="2 3">
    <name type="scientific">Sphingobacterium chuzhouense</name>
    <dbReference type="NCBI Taxonomy" id="1742264"/>
    <lineage>
        <taxon>Bacteria</taxon>
        <taxon>Pseudomonadati</taxon>
        <taxon>Bacteroidota</taxon>
        <taxon>Sphingobacteriia</taxon>
        <taxon>Sphingobacteriales</taxon>
        <taxon>Sphingobacteriaceae</taxon>
        <taxon>Sphingobacterium</taxon>
    </lineage>
</organism>
<gene>
    <name evidence="2" type="ORF">H8B21_19100</name>
</gene>
<keyword evidence="1" id="KW-0812">Transmembrane</keyword>
<accession>A0ABR7XXB8</accession>
<feature type="transmembrane region" description="Helical" evidence="1">
    <location>
        <begin position="88"/>
        <end position="105"/>
    </location>
</feature>
<dbReference type="Proteomes" id="UP000651112">
    <property type="component" value="Unassembled WGS sequence"/>
</dbReference>
<dbReference type="RefSeq" id="WP_190315455.1">
    <property type="nucleotide sequence ID" value="NZ_JACNYL010000006.1"/>
</dbReference>
<evidence type="ECO:0000313" key="3">
    <source>
        <dbReference type="Proteomes" id="UP000651112"/>
    </source>
</evidence>
<evidence type="ECO:0000256" key="1">
    <source>
        <dbReference type="SAM" id="Phobius"/>
    </source>
</evidence>
<keyword evidence="1" id="KW-1133">Transmembrane helix</keyword>
<evidence type="ECO:0000313" key="2">
    <source>
        <dbReference type="EMBL" id="MBD1423673.1"/>
    </source>
</evidence>
<proteinExistence type="predicted"/>
<comment type="caution">
    <text evidence="2">The sequence shown here is derived from an EMBL/GenBank/DDBJ whole genome shotgun (WGS) entry which is preliminary data.</text>
</comment>
<protein>
    <submittedName>
        <fullName evidence="2">Uncharacterized protein</fullName>
    </submittedName>
</protein>
<name>A0ABR7XXB8_9SPHI</name>
<keyword evidence="1" id="KW-0472">Membrane</keyword>
<dbReference type="EMBL" id="JACNYL010000006">
    <property type="protein sequence ID" value="MBD1423673.1"/>
    <property type="molecule type" value="Genomic_DNA"/>
</dbReference>
<keyword evidence="3" id="KW-1185">Reference proteome</keyword>
<reference evidence="2 3" key="1">
    <citation type="submission" date="2020-08" db="EMBL/GenBank/DDBJ databases">
        <title>Sphingobacterium sp. DN00404 isolated from aquaculture water.</title>
        <authorList>
            <person name="Zhang M."/>
        </authorList>
    </citation>
    <scope>NUCLEOTIDE SEQUENCE [LARGE SCALE GENOMIC DNA]</scope>
    <source>
        <strain evidence="2 3">KCTC 42746</strain>
    </source>
</reference>